<evidence type="ECO:0000313" key="3">
    <source>
        <dbReference type="Proteomes" id="UP000765509"/>
    </source>
</evidence>
<proteinExistence type="predicted"/>
<organism evidence="2 3">
    <name type="scientific">Austropuccinia psidii MF-1</name>
    <dbReference type="NCBI Taxonomy" id="1389203"/>
    <lineage>
        <taxon>Eukaryota</taxon>
        <taxon>Fungi</taxon>
        <taxon>Dikarya</taxon>
        <taxon>Basidiomycota</taxon>
        <taxon>Pucciniomycotina</taxon>
        <taxon>Pucciniomycetes</taxon>
        <taxon>Pucciniales</taxon>
        <taxon>Sphaerophragmiaceae</taxon>
        <taxon>Austropuccinia</taxon>
    </lineage>
</organism>
<dbReference type="AlphaFoldDB" id="A0A9Q3BI18"/>
<feature type="domain" description="Integrase zinc-binding" evidence="1">
    <location>
        <begin position="135"/>
        <end position="179"/>
    </location>
</feature>
<protein>
    <recommendedName>
        <fullName evidence="1">Integrase zinc-binding domain-containing protein</fullName>
    </recommendedName>
</protein>
<name>A0A9Q3BI18_9BASI</name>
<evidence type="ECO:0000259" key="1">
    <source>
        <dbReference type="Pfam" id="PF17921"/>
    </source>
</evidence>
<dbReference type="Proteomes" id="UP000765509">
    <property type="component" value="Unassembled WGS sequence"/>
</dbReference>
<gene>
    <name evidence="2" type="ORF">O181_005734</name>
</gene>
<dbReference type="InterPro" id="IPR041588">
    <property type="entry name" value="Integrase_H2C2"/>
</dbReference>
<evidence type="ECO:0000313" key="2">
    <source>
        <dbReference type="EMBL" id="MBW0466019.1"/>
    </source>
</evidence>
<reference evidence="2" key="1">
    <citation type="submission" date="2021-03" db="EMBL/GenBank/DDBJ databases">
        <title>Draft genome sequence of rust myrtle Austropuccinia psidii MF-1, a brazilian biotype.</title>
        <authorList>
            <person name="Quecine M.C."/>
            <person name="Pachon D.M.R."/>
            <person name="Bonatelli M.L."/>
            <person name="Correr F.H."/>
            <person name="Franceschini L.M."/>
            <person name="Leite T.F."/>
            <person name="Margarido G.R.A."/>
            <person name="Almeida C.A."/>
            <person name="Ferrarezi J.A."/>
            <person name="Labate C.A."/>
        </authorList>
    </citation>
    <scope>NUCLEOTIDE SEQUENCE</scope>
    <source>
        <strain evidence="2">MF-1</strain>
    </source>
</reference>
<keyword evidence="3" id="KW-1185">Reference proteome</keyword>
<comment type="caution">
    <text evidence="2">The sequence shown here is derived from an EMBL/GenBank/DDBJ whole genome shotgun (WGS) entry which is preliminary data.</text>
</comment>
<dbReference type="EMBL" id="AVOT02001188">
    <property type="protein sequence ID" value="MBW0466019.1"/>
    <property type="molecule type" value="Genomic_DNA"/>
</dbReference>
<accession>A0A9Q3BI18</accession>
<dbReference type="Gene3D" id="1.10.340.70">
    <property type="match status" value="1"/>
</dbReference>
<dbReference type="Pfam" id="PF17921">
    <property type="entry name" value="Integrase_H2C2"/>
    <property type="match status" value="1"/>
</dbReference>
<sequence>MYSKVLTFHQACWAEFLSEFHFSITHHPGRLATLPDALWRQEDMYPQRGVDFISKNPQNFHQALKQNDIKESRFFSIKVEVFSDLVDQIEKAVWQDKYYKEILKQLARGESVSDYTLEPQAKLLFFKDRVVIQNNHELQLIILQKHHYSLFAGHPGQEKTLKLIKRDFYSAGMNQIIKEKGRCVLMSEMFKKQEH</sequence>